<organism evidence="2 3">
    <name type="scientific">Methanobrevibacter arboriphilus JCM 13429 = DSM 1125</name>
    <dbReference type="NCBI Taxonomy" id="1300164"/>
    <lineage>
        <taxon>Archaea</taxon>
        <taxon>Methanobacteriati</taxon>
        <taxon>Methanobacteriota</taxon>
        <taxon>Methanomada group</taxon>
        <taxon>Methanobacteria</taxon>
        <taxon>Methanobacteriales</taxon>
        <taxon>Methanobacteriaceae</taxon>
        <taxon>Methanobrevibacter</taxon>
    </lineage>
</organism>
<evidence type="ECO:0000256" key="1">
    <source>
        <dbReference type="SAM" id="Phobius"/>
    </source>
</evidence>
<accession>A0A1V6N564</accession>
<comment type="caution">
    <text evidence="2">The sequence shown here is derived from an EMBL/GenBank/DDBJ whole genome shotgun (WGS) entry which is preliminary data.</text>
</comment>
<name>A0A1V6N564_METAZ</name>
<protein>
    <submittedName>
        <fullName evidence="2">Uncharacterized protein</fullName>
    </submittedName>
</protein>
<keyword evidence="1" id="KW-0472">Membrane</keyword>
<evidence type="ECO:0000313" key="2">
    <source>
        <dbReference type="EMBL" id="OQD59821.1"/>
    </source>
</evidence>
<feature type="transmembrane region" description="Helical" evidence="1">
    <location>
        <begin position="12"/>
        <end position="33"/>
    </location>
</feature>
<evidence type="ECO:0000313" key="3">
    <source>
        <dbReference type="Proteomes" id="UP000191661"/>
    </source>
</evidence>
<keyword evidence="1" id="KW-0812">Transmembrane</keyword>
<keyword evidence="1" id="KW-1133">Transmembrane helix</keyword>
<dbReference type="EMBL" id="JXMW01000001">
    <property type="protein sequence ID" value="OQD59821.1"/>
    <property type="molecule type" value="Genomic_DNA"/>
</dbReference>
<reference evidence="2 3" key="1">
    <citation type="submission" date="2014-12" db="EMBL/GenBank/DDBJ databases">
        <title>Genome sequence of Methanobrevibacter arboriphilicus DH1, DSM1125.</title>
        <authorList>
            <person name="Poehlein A."/>
            <person name="Thauer R.K."/>
            <person name="Seedorf H."/>
            <person name="Daniel R."/>
        </authorList>
    </citation>
    <scope>NUCLEOTIDE SEQUENCE [LARGE SCALE GENOMIC DNA]</scope>
    <source>
        <strain evidence="2 3">DH1</strain>
    </source>
</reference>
<sequence>MIINFLNIQIFFFNNFPFFMLINDAILYSNYLFKDENNFLALNQIFSKTSFPSSVILLSKIFFERFSLIVIMQFNIVIKFQLNYFTLSLIIIPSLDASISVKGP</sequence>
<dbReference type="AlphaFoldDB" id="A0A1V6N564"/>
<gene>
    <name evidence="2" type="ORF">MBBAR_1c02290</name>
</gene>
<keyword evidence="3" id="KW-1185">Reference proteome</keyword>
<dbReference type="Proteomes" id="UP000191661">
    <property type="component" value="Unassembled WGS sequence"/>
</dbReference>
<proteinExistence type="predicted"/>